<gene>
    <name evidence="1" type="ORF">M1B34_26505</name>
</gene>
<dbReference type="Gene3D" id="3.30.450.150">
    <property type="entry name" value="Haem-degrading domain"/>
    <property type="match status" value="1"/>
</dbReference>
<dbReference type="EMBL" id="JALQCW010000078">
    <property type="protein sequence ID" value="MCK9801129.1"/>
    <property type="molecule type" value="Genomic_DNA"/>
</dbReference>
<dbReference type="InterPro" id="IPR052517">
    <property type="entry name" value="GlcG_carb_metab_protein"/>
</dbReference>
<dbReference type="SUPFAM" id="SSF143744">
    <property type="entry name" value="GlcG-like"/>
    <property type="match status" value="1"/>
</dbReference>
<dbReference type="AlphaFoldDB" id="A0A9X2C9B5"/>
<reference evidence="1 2" key="2">
    <citation type="journal article" date="2023" name="Plant Pathol.">
        <title>Dismantling and reorganizing Pseudomonas marginalis sensu#lato.</title>
        <authorList>
            <person name="Sawada H."/>
            <person name="Fujikawa T."/>
            <person name="Satou M."/>
        </authorList>
    </citation>
    <scope>NUCLEOTIDE SEQUENCE [LARGE SCALE GENOMIC DNA]</scope>
    <source>
        <strain evidence="1 2">MAFF 302030</strain>
    </source>
</reference>
<sequence length="149" mass="15176">MYALDLDTATRIARTAITSARDLGFRPLAAAVLDPAGHPLAVLRDPEASFLRPQIATGKARGCLGMGLGGRELARRAQAMPAFFSAINSLTAGEVIPVAGGVLIRNQAGELLGAIGISGDTSDNDERCALLAIGEAGLLADTGDPQAPA</sequence>
<dbReference type="PANTHER" id="PTHR34309">
    <property type="entry name" value="SLR1406 PROTEIN"/>
    <property type="match status" value="1"/>
</dbReference>
<proteinExistence type="predicted"/>
<accession>A0A9X2C9B5</accession>
<evidence type="ECO:0000313" key="2">
    <source>
        <dbReference type="Proteomes" id="UP001155059"/>
    </source>
</evidence>
<dbReference type="Proteomes" id="UP001155059">
    <property type="component" value="Unassembled WGS sequence"/>
</dbReference>
<protein>
    <submittedName>
        <fullName evidence="1">Heme-binding protein</fullName>
    </submittedName>
</protein>
<reference evidence="1 2" key="1">
    <citation type="journal article" date="2022" name="Int. J. Syst. Evol. Microbiol.">
        <title>Pseudomonas aegrilactucae sp. nov. and Pseudomonas morbosilactucae sp. nov., pathogens causing bacterial rot of lettuce in Japan.</title>
        <authorList>
            <person name="Sawada H."/>
            <person name="Fujikawa T."/>
            <person name="Satou M."/>
        </authorList>
    </citation>
    <scope>NUCLEOTIDE SEQUENCE [LARGE SCALE GENOMIC DNA]</scope>
    <source>
        <strain evidence="1 2">MAFF 302030</strain>
    </source>
</reference>
<organism evidence="1 2">
    <name type="scientific">Pseudomonas morbosilactucae</name>
    <dbReference type="NCBI Taxonomy" id="2938197"/>
    <lineage>
        <taxon>Bacteria</taxon>
        <taxon>Pseudomonadati</taxon>
        <taxon>Pseudomonadota</taxon>
        <taxon>Gammaproteobacteria</taxon>
        <taxon>Pseudomonadales</taxon>
        <taxon>Pseudomonadaceae</taxon>
        <taxon>Pseudomonas</taxon>
    </lineage>
</organism>
<comment type="caution">
    <text evidence="1">The sequence shown here is derived from an EMBL/GenBank/DDBJ whole genome shotgun (WGS) entry which is preliminary data.</text>
</comment>
<name>A0A9X2C9B5_9PSED</name>
<evidence type="ECO:0000313" key="1">
    <source>
        <dbReference type="EMBL" id="MCK9801129.1"/>
    </source>
</evidence>
<dbReference type="InterPro" id="IPR038084">
    <property type="entry name" value="PduO/GlcC-like_sf"/>
</dbReference>
<dbReference type="PANTHER" id="PTHR34309:SF10">
    <property type="entry name" value="SLR1406 PROTEIN"/>
    <property type="match status" value="1"/>
</dbReference>
<dbReference type="RefSeq" id="WP_123334488.1">
    <property type="nucleotide sequence ID" value="NZ_JALQCW010000078.1"/>
</dbReference>
<dbReference type="InterPro" id="IPR005624">
    <property type="entry name" value="PduO/GlcC-like"/>
</dbReference>
<dbReference type="Pfam" id="PF03928">
    <property type="entry name" value="HbpS-like"/>
    <property type="match status" value="1"/>
</dbReference>